<feature type="domain" description="RRM" evidence="3">
    <location>
        <begin position="10"/>
        <end position="86"/>
    </location>
</feature>
<dbReference type="Pfam" id="PF00076">
    <property type="entry name" value="RRM_1"/>
    <property type="match status" value="1"/>
</dbReference>
<dbReference type="InterPro" id="IPR012677">
    <property type="entry name" value="Nucleotide-bd_a/b_plait_sf"/>
</dbReference>
<organism evidence="4 5">
    <name type="scientific">Chroicocephalus maculipennis</name>
    <name type="common">Brown-hooded gull</name>
    <name type="synonym">Larus maculipennis</name>
    <dbReference type="NCBI Taxonomy" id="287016"/>
    <lineage>
        <taxon>Eukaryota</taxon>
        <taxon>Metazoa</taxon>
        <taxon>Chordata</taxon>
        <taxon>Craniata</taxon>
        <taxon>Vertebrata</taxon>
        <taxon>Euteleostomi</taxon>
        <taxon>Archelosauria</taxon>
        <taxon>Archosauria</taxon>
        <taxon>Dinosauria</taxon>
        <taxon>Saurischia</taxon>
        <taxon>Theropoda</taxon>
        <taxon>Coelurosauria</taxon>
        <taxon>Aves</taxon>
        <taxon>Neognathae</taxon>
        <taxon>Neoaves</taxon>
        <taxon>Charadriiformes</taxon>
        <taxon>Laridae</taxon>
        <taxon>Chroicocephalus</taxon>
    </lineage>
</organism>
<dbReference type="Gene3D" id="3.30.70.330">
    <property type="match status" value="1"/>
</dbReference>
<evidence type="ECO:0000313" key="4">
    <source>
        <dbReference type="EMBL" id="NWT47461.1"/>
    </source>
</evidence>
<keyword evidence="1" id="KW-0694">RNA-binding</keyword>
<reference evidence="4 5" key="1">
    <citation type="submission" date="2019-09" db="EMBL/GenBank/DDBJ databases">
        <title>Bird 10,000 Genomes (B10K) Project - Family phase.</title>
        <authorList>
            <person name="Zhang G."/>
        </authorList>
    </citation>
    <scope>NUCLEOTIDE SEQUENCE [LARGE SCALE GENOMIC DNA]</scope>
    <source>
        <strain evidence="4">B10K-DU-021-33</strain>
        <tissue evidence="4">Mixed tissue sample</tissue>
    </source>
</reference>
<dbReference type="EMBL" id="VYZF01002877">
    <property type="protein sequence ID" value="NWT47461.1"/>
    <property type="molecule type" value="Genomic_DNA"/>
</dbReference>
<feature type="non-terminal residue" evidence="4">
    <location>
        <position position="1"/>
    </location>
</feature>
<feature type="non-terminal residue" evidence="4">
    <location>
        <position position="166"/>
    </location>
</feature>
<comment type="caution">
    <text evidence="4">The sequence shown here is derived from an EMBL/GenBank/DDBJ whole genome shotgun (WGS) entry which is preliminary data.</text>
</comment>
<feature type="compositionally biased region" description="Polar residues" evidence="2">
    <location>
        <begin position="133"/>
        <end position="144"/>
    </location>
</feature>
<dbReference type="PROSITE" id="PS50102">
    <property type="entry name" value="RRM"/>
    <property type="match status" value="1"/>
</dbReference>
<feature type="region of interest" description="Disordered" evidence="2">
    <location>
        <begin position="133"/>
        <end position="166"/>
    </location>
</feature>
<gene>
    <name evidence="4" type="primary">Zcrb1</name>
    <name evidence="4" type="ORF">CHRMAC_R08607</name>
</gene>
<dbReference type="GO" id="GO:0005689">
    <property type="term" value="C:U12-type spliceosomal complex"/>
    <property type="evidence" value="ECO:0007669"/>
    <property type="project" value="InterPro"/>
</dbReference>
<name>A0A7K5NX42_CHRMC</name>
<dbReference type="GO" id="GO:0003723">
    <property type="term" value="F:RNA binding"/>
    <property type="evidence" value="ECO:0007669"/>
    <property type="project" value="UniProtKB-UniRule"/>
</dbReference>
<evidence type="ECO:0000256" key="1">
    <source>
        <dbReference type="PROSITE-ProRule" id="PRU00176"/>
    </source>
</evidence>
<dbReference type="SUPFAM" id="SSF54928">
    <property type="entry name" value="RNA-binding domain, RBD"/>
    <property type="match status" value="1"/>
</dbReference>
<dbReference type="PANTHER" id="PTHR46259:SF1">
    <property type="entry name" value="ZINC FINGER CCHC-TYPE AND RNA-BINDING MOTIF-CONTAINING PROTEIN 1"/>
    <property type="match status" value="1"/>
</dbReference>
<dbReference type="GO" id="GO:0000398">
    <property type="term" value="P:mRNA splicing, via spliceosome"/>
    <property type="evidence" value="ECO:0007669"/>
    <property type="project" value="InterPro"/>
</dbReference>
<keyword evidence="5" id="KW-1185">Reference proteome</keyword>
<accession>A0A7K5NX42</accession>
<dbReference type="Proteomes" id="UP000524558">
    <property type="component" value="Unassembled WGS sequence"/>
</dbReference>
<dbReference type="InterPro" id="IPR035979">
    <property type="entry name" value="RBD_domain_sf"/>
</dbReference>
<dbReference type="InterPro" id="IPR000504">
    <property type="entry name" value="RRM_dom"/>
</dbReference>
<dbReference type="AlphaFoldDB" id="A0A7K5NX42"/>
<dbReference type="FunFam" id="3.30.70.330:FF:000233">
    <property type="entry name" value="Zinc finger CCHC-type and RNA-binding motif-containing protein 1"/>
    <property type="match status" value="1"/>
</dbReference>
<protein>
    <submittedName>
        <fullName evidence="4">ZCRB1 protein</fullName>
    </submittedName>
</protein>
<sequence>MSGGLAPSKSTVYVSNLPFALTNNDLYRVSFLSTALVTIMKDKDTRKSKGVAFILFLDKESAQNCSRALNNKQLFGRVIKASIAIDNGRAAEFIRRRNYFDKSKCYECGVSKTKKELLYSGLFQAKIEEEQQRWTQTAGESSISDDSKRPRIKKSAYFSDEEELSD</sequence>
<proteinExistence type="predicted"/>
<evidence type="ECO:0000256" key="2">
    <source>
        <dbReference type="SAM" id="MobiDB-lite"/>
    </source>
</evidence>
<dbReference type="SMART" id="SM00360">
    <property type="entry name" value="RRM"/>
    <property type="match status" value="1"/>
</dbReference>
<dbReference type="PANTHER" id="PTHR46259">
    <property type="entry name" value="ZINC FINGER CCHC-TYPE AND RNA-BINDING MOTIF-CONTAINING PROTEIN 1"/>
    <property type="match status" value="1"/>
</dbReference>
<evidence type="ECO:0000259" key="3">
    <source>
        <dbReference type="PROSITE" id="PS50102"/>
    </source>
</evidence>
<dbReference type="InterPro" id="IPR044598">
    <property type="entry name" value="ZCRB1"/>
</dbReference>
<evidence type="ECO:0000313" key="5">
    <source>
        <dbReference type="Proteomes" id="UP000524558"/>
    </source>
</evidence>